<feature type="compositionally biased region" description="Basic and acidic residues" evidence="1">
    <location>
        <begin position="140"/>
        <end position="174"/>
    </location>
</feature>
<feature type="transmembrane region" description="Helical" evidence="2">
    <location>
        <begin position="627"/>
        <end position="647"/>
    </location>
</feature>
<feature type="compositionally biased region" description="Basic and acidic residues" evidence="1">
    <location>
        <begin position="26"/>
        <end position="39"/>
    </location>
</feature>
<feature type="transmembrane region" description="Helical" evidence="2">
    <location>
        <begin position="744"/>
        <end position="766"/>
    </location>
</feature>
<feature type="compositionally biased region" description="Basic and acidic residues" evidence="1">
    <location>
        <begin position="473"/>
        <end position="484"/>
    </location>
</feature>
<reference evidence="3" key="1">
    <citation type="submission" date="2023-06" db="EMBL/GenBank/DDBJ databases">
        <title>Survivors Of The Sea: Transcriptome response of Skeletonema marinoi to long-term dormancy.</title>
        <authorList>
            <person name="Pinder M.I.M."/>
            <person name="Kourtchenko O."/>
            <person name="Robertson E.K."/>
            <person name="Larsson T."/>
            <person name="Maumus F."/>
            <person name="Osuna-Cruz C.M."/>
            <person name="Vancaester E."/>
            <person name="Stenow R."/>
            <person name="Vandepoele K."/>
            <person name="Ploug H."/>
            <person name="Bruchert V."/>
            <person name="Godhe A."/>
            <person name="Topel M."/>
        </authorList>
    </citation>
    <scope>NUCLEOTIDE SEQUENCE</scope>
    <source>
        <strain evidence="3">R05AC</strain>
    </source>
</reference>
<feature type="compositionally biased region" description="Basic and acidic residues" evidence="1">
    <location>
        <begin position="48"/>
        <end position="57"/>
    </location>
</feature>
<feature type="region of interest" description="Disordered" evidence="1">
    <location>
        <begin position="135"/>
        <end position="187"/>
    </location>
</feature>
<keyword evidence="4" id="KW-1185">Reference proteome</keyword>
<feature type="transmembrane region" description="Helical" evidence="2">
    <location>
        <begin position="586"/>
        <end position="607"/>
    </location>
</feature>
<comment type="caution">
    <text evidence="3">The sequence shown here is derived from an EMBL/GenBank/DDBJ whole genome shotgun (WGS) entry which is preliminary data.</text>
</comment>
<keyword evidence="2" id="KW-0812">Transmembrane</keyword>
<keyword evidence="2" id="KW-1133">Transmembrane helix</keyword>
<evidence type="ECO:0000256" key="2">
    <source>
        <dbReference type="SAM" id="Phobius"/>
    </source>
</evidence>
<dbReference type="AlphaFoldDB" id="A0AAD8XWJ8"/>
<protein>
    <submittedName>
        <fullName evidence="3">Uncharacterized protein</fullName>
    </submittedName>
</protein>
<dbReference type="EMBL" id="JATAAI010000037">
    <property type="protein sequence ID" value="KAK1734748.1"/>
    <property type="molecule type" value="Genomic_DNA"/>
</dbReference>
<dbReference type="Proteomes" id="UP001224775">
    <property type="component" value="Unassembled WGS sequence"/>
</dbReference>
<feature type="compositionally biased region" description="Low complexity" evidence="1">
    <location>
        <begin position="1"/>
        <end position="21"/>
    </location>
</feature>
<gene>
    <name evidence="3" type="ORF">QTG54_014621</name>
</gene>
<evidence type="ECO:0000313" key="4">
    <source>
        <dbReference type="Proteomes" id="UP001224775"/>
    </source>
</evidence>
<feature type="region of interest" description="Disordered" evidence="1">
    <location>
        <begin position="459"/>
        <end position="507"/>
    </location>
</feature>
<proteinExistence type="predicted"/>
<evidence type="ECO:0000256" key="1">
    <source>
        <dbReference type="SAM" id="MobiDB-lite"/>
    </source>
</evidence>
<feature type="transmembrane region" description="Helical" evidence="2">
    <location>
        <begin position="680"/>
        <end position="698"/>
    </location>
</feature>
<accession>A0AAD8XWJ8</accession>
<feature type="compositionally biased region" description="Low complexity" evidence="1">
    <location>
        <begin position="77"/>
        <end position="98"/>
    </location>
</feature>
<sequence>MEQPSSASINSRHSSHHSSTQRSRHSHEVSSRSRWDGSQRRHRRPRPQRQEGQRFDYNEYDQQDDHHRKRRSRSASDRQSSNKHSSYRSQSSRCSTASRDPDGEYDDDCNGCEPSNRNIDVEQYASTARKKASLMTNYDFNKRRGDSNRGRKSRDSRTSDSSIDRERVVQEETKSQTSPSRRADEVDNDYYQDDECYHDDDGNVQTYFKEQAQAEHIPPPTATSMVGQFIPSSAHSTATSVSSMTSKDSYVRQQMFLRDLARYKRVLRESGRHFDLIGEGDEEGGADEEEEHEILVEEYDDEEENSLFENEGEIHQFCETGEGDGLEASFSIISSDDDDVDRDDATYSVGSRGGGNPRHSVSTASRTKASSRSTHLHERNSTVGSPVYQLEECCIKHPHVLLQDQTNINVWTCMRYCKDPRTGRWLTVKKVCVQCLRESGDSYDDEEWLQQHASMYDRSRSTRSSEHRHHSHHKDENGLSHSTDDTWSSSSEDEKVDHPGHNRSRYNLSSRGVTVSVYGDDGNQTPLEREAEAQRRRFIRRLAARAYHFPGNSWFEDWVQYTKNTHLVFGIFFHHPLHPVTGKERCIILLGSVAVGLLMSNLIYLWFVEADFGMHDPVLTLGPGGNIAITKLMVTLWTLGSFVHTIFDLSIWHIKACTLCRLFGGHVSDRAVKCGRSTGVTIVLFTLAFATYLVLLRASEDFKAMNGNDSTDTGDDTDDSFFHSVVLGGGAKYFDFLLGYFVEFILAVFVYNPLILTIVFTGILGCDGRIPILGGRPREVAKEQRYAMKRQRYIMPQTLKLGDNEYEADLWCDQKLATNF</sequence>
<feature type="region of interest" description="Disordered" evidence="1">
    <location>
        <begin position="333"/>
        <end position="383"/>
    </location>
</feature>
<name>A0AAD8XWJ8_9STRA</name>
<feature type="region of interest" description="Disordered" evidence="1">
    <location>
        <begin position="1"/>
        <end position="123"/>
    </location>
</feature>
<evidence type="ECO:0000313" key="3">
    <source>
        <dbReference type="EMBL" id="KAK1734748.1"/>
    </source>
</evidence>
<feature type="compositionally biased region" description="Low complexity" evidence="1">
    <location>
        <begin position="360"/>
        <end position="373"/>
    </location>
</feature>
<keyword evidence="2" id="KW-0472">Membrane</keyword>
<organism evidence="3 4">
    <name type="scientific">Skeletonema marinoi</name>
    <dbReference type="NCBI Taxonomy" id="267567"/>
    <lineage>
        <taxon>Eukaryota</taxon>
        <taxon>Sar</taxon>
        <taxon>Stramenopiles</taxon>
        <taxon>Ochrophyta</taxon>
        <taxon>Bacillariophyta</taxon>
        <taxon>Coscinodiscophyceae</taxon>
        <taxon>Thalassiosirophycidae</taxon>
        <taxon>Thalassiosirales</taxon>
        <taxon>Skeletonemataceae</taxon>
        <taxon>Skeletonema</taxon>
        <taxon>Skeletonema marinoi-dohrnii complex</taxon>
    </lineage>
</organism>